<feature type="domain" description="1-deoxy-D-xylulose 5-phosphate reductoisomerase N-terminal" evidence="10">
    <location>
        <begin position="19"/>
        <end position="144"/>
    </location>
</feature>
<evidence type="ECO:0000256" key="1">
    <source>
        <dbReference type="ARBA" id="ARBA00005094"/>
    </source>
</evidence>
<dbReference type="InterPro" id="IPR003821">
    <property type="entry name" value="DXP_reductoisomerase"/>
</dbReference>
<evidence type="ECO:0000256" key="9">
    <source>
        <dbReference type="HAMAP-Rule" id="MF_00183"/>
    </source>
</evidence>
<feature type="binding site" evidence="9">
    <location>
        <position position="224"/>
    </location>
    <ligand>
        <name>1-deoxy-D-xylulose 5-phosphate</name>
        <dbReference type="ChEBI" id="CHEBI:57792"/>
    </ligand>
</feature>
<comment type="similarity">
    <text evidence="2 9">Belongs to the DXR family.</text>
</comment>
<dbReference type="Gene3D" id="3.40.50.720">
    <property type="entry name" value="NAD(P)-binding Rossmann-like Domain"/>
    <property type="match status" value="1"/>
</dbReference>
<evidence type="ECO:0000256" key="8">
    <source>
        <dbReference type="ARBA" id="ARBA00048543"/>
    </source>
</evidence>
<comment type="function">
    <text evidence="9">Catalyzes the NADPH-dependent rearrangement and reduction of 1-deoxy-D-xylulose-5-phosphate (DXP) to 2-C-methyl-D-erythritol 4-phosphate (MEP).</text>
</comment>
<keyword evidence="6 9" id="KW-0464">Manganese</keyword>
<evidence type="ECO:0000259" key="11">
    <source>
        <dbReference type="Pfam" id="PF08436"/>
    </source>
</evidence>
<dbReference type="InterPro" id="IPR026877">
    <property type="entry name" value="DXPR_C"/>
</dbReference>
<keyword evidence="9" id="KW-0460">Magnesium</keyword>
<evidence type="ECO:0000259" key="10">
    <source>
        <dbReference type="Pfam" id="PF02670"/>
    </source>
</evidence>
<comment type="cofactor">
    <cofactor evidence="9">
        <name>Mg(2+)</name>
        <dbReference type="ChEBI" id="CHEBI:18420"/>
    </cofactor>
    <cofactor evidence="9">
        <name>Mn(2+)</name>
        <dbReference type="ChEBI" id="CHEBI:29035"/>
    </cofactor>
</comment>
<feature type="binding site" evidence="9">
    <location>
        <position position="164"/>
    </location>
    <ligand>
        <name>1-deoxy-D-xylulose 5-phosphate</name>
        <dbReference type="ChEBI" id="CHEBI:57792"/>
    </ligand>
</feature>
<dbReference type="GO" id="GO:0051484">
    <property type="term" value="P:isopentenyl diphosphate biosynthetic process, methylerythritol 4-phosphate pathway involved in terpenoid biosynthetic process"/>
    <property type="evidence" value="ECO:0007669"/>
    <property type="project" value="TreeGrafter"/>
</dbReference>
<keyword evidence="7 9" id="KW-0414">Isoprene biosynthesis</keyword>
<dbReference type="GO" id="GO:0070402">
    <property type="term" value="F:NADPH binding"/>
    <property type="evidence" value="ECO:0007669"/>
    <property type="project" value="InterPro"/>
</dbReference>
<dbReference type="GO" id="GO:0030145">
    <property type="term" value="F:manganese ion binding"/>
    <property type="evidence" value="ECO:0007669"/>
    <property type="project" value="TreeGrafter"/>
</dbReference>
<feature type="binding site" evidence="9">
    <location>
        <position position="27"/>
    </location>
    <ligand>
        <name>NADPH</name>
        <dbReference type="ChEBI" id="CHEBI:57783"/>
    </ligand>
</feature>
<proteinExistence type="inferred from homology"/>
<dbReference type="PANTHER" id="PTHR30525">
    <property type="entry name" value="1-DEOXY-D-XYLULOSE 5-PHOSPHATE REDUCTOISOMERASE"/>
    <property type="match status" value="1"/>
</dbReference>
<feature type="binding site" evidence="9">
    <location>
        <position position="230"/>
    </location>
    <ligand>
        <name>1-deoxy-D-xylulose 5-phosphate</name>
        <dbReference type="ChEBI" id="CHEBI:57792"/>
    </ligand>
</feature>
<keyword evidence="3 9" id="KW-0479">Metal-binding</keyword>
<feature type="binding site" evidence="9">
    <location>
        <position position="53"/>
    </location>
    <ligand>
        <name>NADPH</name>
        <dbReference type="ChEBI" id="CHEBI:57783"/>
    </ligand>
</feature>
<dbReference type="GO" id="GO:0030604">
    <property type="term" value="F:1-deoxy-D-xylulose-5-phosphate reductoisomerase activity"/>
    <property type="evidence" value="ECO:0007669"/>
    <property type="project" value="UniProtKB-UniRule"/>
</dbReference>
<dbReference type="InterPro" id="IPR013512">
    <property type="entry name" value="DXP_reductoisomerase_N"/>
</dbReference>
<dbReference type="InterPro" id="IPR036291">
    <property type="entry name" value="NAD(P)-bd_dom_sf"/>
</dbReference>
<dbReference type="AlphaFoldDB" id="A0A327KU34"/>
<feature type="binding site" evidence="9">
    <location>
        <position position="138"/>
    </location>
    <ligand>
        <name>NADPH</name>
        <dbReference type="ChEBI" id="CHEBI:57783"/>
    </ligand>
</feature>
<keyword evidence="14" id="KW-1185">Reference proteome</keyword>
<organism evidence="13 14">
    <name type="scientific">Rhodoplanes elegans</name>
    <dbReference type="NCBI Taxonomy" id="29408"/>
    <lineage>
        <taxon>Bacteria</taxon>
        <taxon>Pseudomonadati</taxon>
        <taxon>Pseudomonadota</taxon>
        <taxon>Alphaproteobacteria</taxon>
        <taxon>Hyphomicrobiales</taxon>
        <taxon>Nitrobacteraceae</taxon>
        <taxon>Rhodoplanes</taxon>
    </lineage>
</organism>
<accession>A0A327KU34</accession>
<evidence type="ECO:0000256" key="6">
    <source>
        <dbReference type="ARBA" id="ARBA00023211"/>
    </source>
</evidence>
<feature type="binding site" evidence="9">
    <location>
        <position position="233"/>
    </location>
    <ligand>
        <name>1-deoxy-D-xylulose 5-phosphate</name>
        <dbReference type="ChEBI" id="CHEBI:57792"/>
    </ligand>
</feature>
<dbReference type="SUPFAM" id="SSF55347">
    <property type="entry name" value="Glyceraldehyde-3-phosphate dehydrogenase-like, C-terminal domain"/>
    <property type="match status" value="1"/>
</dbReference>
<dbReference type="Pfam" id="PF08436">
    <property type="entry name" value="DXP_redisom_C"/>
    <property type="match status" value="1"/>
</dbReference>
<dbReference type="PANTHER" id="PTHR30525:SF0">
    <property type="entry name" value="1-DEOXY-D-XYLULOSE 5-PHOSPHATE REDUCTOISOMERASE, CHLOROPLASTIC"/>
    <property type="match status" value="1"/>
</dbReference>
<feature type="binding site" evidence="9">
    <location>
        <position position="164"/>
    </location>
    <ligand>
        <name>Mn(2+)</name>
        <dbReference type="ChEBI" id="CHEBI:29035"/>
    </ligand>
</feature>
<keyword evidence="5 9" id="KW-0560">Oxidoreductase</keyword>
<evidence type="ECO:0000256" key="2">
    <source>
        <dbReference type="ARBA" id="ARBA00006825"/>
    </source>
</evidence>
<feature type="binding site" evidence="9">
    <location>
        <position position="233"/>
    </location>
    <ligand>
        <name>Mn(2+)</name>
        <dbReference type="ChEBI" id="CHEBI:29035"/>
    </ligand>
</feature>
<feature type="binding site" evidence="9">
    <location>
        <position position="217"/>
    </location>
    <ligand>
        <name>NADPH</name>
        <dbReference type="ChEBI" id="CHEBI:57783"/>
    </ligand>
</feature>
<dbReference type="Gene3D" id="1.10.1740.10">
    <property type="match status" value="1"/>
</dbReference>
<dbReference type="PIRSF" id="PIRSF006205">
    <property type="entry name" value="Dxp_reductismrs"/>
    <property type="match status" value="1"/>
</dbReference>
<dbReference type="SUPFAM" id="SSF69055">
    <property type="entry name" value="1-deoxy-D-xylulose-5-phosphate reductoisomerase, C-terminal domain"/>
    <property type="match status" value="1"/>
</dbReference>
<evidence type="ECO:0000256" key="3">
    <source>
        <dbReference type="ARBA" id="ARBA00022723"/>
    </source>
</evidence>
<dbReference type="Proteomes" id="UP000248863">
    <property type="component" value="Unassembled WGS sequence"/>
</dbReference>
<dbReference type="RefSeq" id="WP_111355703.1">
    <property type="nucleotide sequence ID" value="NZ_NHSK01000164.1"/>
</dbReference>
<feature type="binding site" evidence="9">
    <location>
        <position position="51"/>
    </location>
    <ligand>
        <name>NADPH</name>
        <dbReference type="ChEBI" id="CHEBI:57783"/>
    </ligand>
</feature>
<gene>
    <name evidence="9" type="primary">dxr</name>
    <name evidence="13" type="ORF">CH338_03915</name>
</gene>
<name>A0A327KU34_9BRAD</name>
<feature type="binding site" evidence="9">
    <location>
        <position position="136"/>
    </location>
    <ligand>
        <name>NADPH</name>
        <dbReference type="ChEBI" id="CHEBI:57783"/>
    </ligand>
</feature>
<dbReference type="OrthoDB" id="9806546at2"/>
<feature type="binding site" evidence="9">
    <location>
        <position position="163"/>
    </location>
    <ligand>
        <name>1-deoxy-D-xylulose 5-phosphate</name>
        <dbReference type="ChEBI" id="CHEBI:57792"/>
    </ligand>
</feature>
<dbReference type="FunFam" id="3.40.50.720:FF:000045">
    <property type="entry name" value="1-deoxy-D-xylulose 5-phosphate reductoisomerase"/>
    <property type="match status" value="1"/>
</dbReference>
<keyword evidence="4 9" id="KW-0521">NADP</keyword>
<feature type="binding site" evidence="9">
    <location>
        <position position="52"/>
    </location>
    <ligand>
        <name>NADPH</name>
        <dbReference type="ChEBI" id="CHEBI:57783"/>
    </ligand>
</feature>
<dbReference type="UniPathway" id="UPA00056">
    <property type="reaction ID" value="UER00092"/>
</dbReference>
<dbReference type="EC" id="1.1.1.267" evidence="9"/>
<keyword evidence="13" id="KW-0413">Isomerase</keyword>
<feature type="binding site" evidence="9">
    <location>
        <position position="26"/>
    </location>
    <ligand>
        <name>NADPH</name>
        <dbReference type="ChEBI" id="CHEBI:57783"/>
    </ligand>
</feature>
<feature type="binding site" evidence="9">
    <location>
        <position position="188"/>
    </location>
    <ligand>
        <name>1-deoxy-D-xylulose 5-phosphate</name>
        <dbReference type="ChEBI" id="CHEBI:57792"/>
    </ligand>
</feature>
<reference evidence="13 14" key="1">
    <citation type="submission" date="2017-07" db="EMBL/GenBank/DDBJ databases">
        <title>Draft Genome Sequences of Select Purple Nonsulfur Bacteria.</title>
        <authorList>
            <person name="Lasarre B."/>
            <person name="Mckinlay J.B."/>
        </authorList>
    </citation>
    <scope>NUCLEOTIDE SEQUENCE [LARGE SCALE GENOMIC DNA]</scope>
    <source>
        <strain evidence="13 14">DSM 11907</strain>
    </source>
</reference>
<evidence type="ECO:0000256" key="4">
    <source>
        <dbReference type="ARBA" id="ARBA00022857"/>
    </source>
</evidence>
<protein>
    <recommendedName>
        <fullName evidence="9">1-deoxy-D-xylulose 5-phosphate reductoisomerase</fullName>
        <shortName evidence="9">DXP reductoisomerase</shortName>
        <ecNumber evidence="9">1.1.1.267</ecNumber>
    </recommendedName>
    <alternativeName>
        <fullName evidence="9">1-deoxyxylulose-5-phosphate reductoisomerase</fullName>
    </alternativeName>
    <alternativeName>
        <fullName evidence="9">2-C-methyl-D-erythritol 4-phosphate synthase</fullName>
    </alternativeName>
</protein>
<sequence length="406" mass="42367">MSPVPYDMTPAVAPVERSVTLLGATGSIGSSTVDLIRRARDRYRVEAVTAAKNAAALAALARELGARFAAVADPALYDELKTALSGSGIEAGAGPEALVEAARRPADWVMAAITGAASLKPTLAAADRGAIVALANKECLVCAGTLFMRRAAAAGATVLPVDSEHNAVFQSLASGRRAEVARIIITASGGPFRTWPIERIRQATVEEALKHPNWSMGPKITIDSASMMNKGLEIIEAHHLFAAGADEIDVLVHPQSIVHGGVEFVDGSMVAQIGPPDMRVPIAHCLAWPARMAGATRLSFDKLASLTFEAPDEVRFPALRLAKAALTTGQGAPTVLNAANEIAVAAFLDRKIGFPHIAALVEATLDASAARGVLREPADPDEAVAVDHTARSLARDLLPEIAAKAF</sequence>
<dbReference type="HAMAP" id="MF_00183">
    <property type="entry name" value="DXP_reductoisom"/>
    <property type="match status" value="1"/>
</dbReference>
<comment type="catalytic activity">
    <reaction evidence="8">
        <text>2-C-methyl-D-erythritol 4-phosphate + NADP(+) = 1-deoxy-D-xylulose 5-phosphate + NADPH + H(+)</text>
        <dbReference type="Rhea" id="RHEA:13717"/>
        <dbReference type="ChEBI" id="CHEBI:15378"/>
        <dbReference type="ChEBI" id="CHEBI:57783"/>
        <dbReference type="ChEBI" id="CHEBI:57792"/>
        <dbReference type="ChEBI" id="CHEBI:58262"/>
        <dbReference type="ChEBI" id="CHEBI:58349"/>
        <dbReference type="EC" id="1.1.1.267"/>
    </reaction>
    <physiologicalReaction direction="right-to-left" evidence="8">
        <dbReference type="Rhea" id="RHEA:13719"/>
    </physiologicalReaction>
</comment>
<comment type="caution">
    <text evidence="13">The sequence shown here is derived from an EMBL/GenBank/DDBJ whole genome shotgun (WGS) entry which is preliminary data.</text>
</comment>
<evidence type="ECO:0000259" key="12">
    <source>
        <dbReference type="Pfam" id="PF13288"/>
    </source>
</evidence>
<feature type="binding site" evidence="9">
    <location>
        <position position="211"/>
    </location>
    <ligand>
        <name>1-deoxy-D-xylulose 5-phosphate</name>
        <dbReference type="ChEBI" id="CHEBI:57792"/>
    </ligand>
</feature>
<feature type="binding site" evidence="9">
    <location>
        <position position="25"/>
    </location>
    <ligand>
        <name>NADPH</name>
        <dbReference type="ChEBI" id="CHEBI:57783"/>
    </ligand>
</feature>
<dbReference type="InterPro" id="IPR036169">
    <property type="entry name" value="DXPR_C_sf"/>
</dbReference>
<dbReference type="NCBIfam" id="TIGR00243">
    <property type="entry name" value="Dxr"/>
    <property type="match status" value="1"/>
</dbReference>
<evidence type="ECO:0000313" key="14">
    <source>
        <dbReference type="Proteomes" id="UP000248863"/>
    </source>
</evidence>
<feature type="binding site" evidence="9">
    <location>
        <position position="137"/>
    </location>
    <ligand>
        <name>1-deoxy-D-xylulose 5-phosphate</name>
        <dbReference type="ChEBI" id="CHEBI:57792"/>
    </ligand>
</feature>
<dbReference type="SUPFAM" id="SSF51735">
    <property type="entry name" value="NAD(P)-binding Rossmann-fold domains"/>
    <property type="match status" value="1"/>
</dbReference>
<feature type="binding site" evidence="9">
    <location>
        <position position="28"/>
    </location>
    <ligand>
        <name>NADPH</name>
        <dbReference type="ChEBI" id="CHEBI:57783"/>
    </ligand>
</feature>
<dbReference type="Pfam" id="PF13288">
    <property type="entry name" value="DXPR_C"/>
    <property type="match status" value="1"/>
</dbReference>
<feature type="binding site" evidence="9">
    <location>
        <position position="229"/>
    </location>
    <ligand>
        <name>1-deoxy-D-xylulose 5-phosphate</name>
        <dbReference type="ChEBI" id="CHEBI:57792"/>
    </ligand>
</feature>
<evidence type="ECO:0000256" key="5">
    <source>
        <dbReference type="ARBA" id="ARBA00023002"/>
    </source>
</evidence>
<dbReference type="Pfam" id="PF02670">
    <property type="entry name" value="DXP_reductoisom"/>
    <property type="match status" value="1"/>
</dbReference>
<evidence type="ECO:0000256" key="7">
    <source>
        <dbReference type="ARBA" id="ARBA00023229"/>
    </source>
</evidence>
<dbReference type="InterPro" id="IPR013644">
    <property type="entry name" value="DXP_reductoisomerase_C"/>
</dbReference>
<evidence type="ECO:0000313" key="13">
    <source>
        <dbReference type="EMBL" id="RAI41183.1"/>
    </source>
</evidence>
<feature type="domain" description="DXP reductoisomerase C-terminal" evidence="12">
    <location>
        <begin position="273"/>
        <end position="392"/>
    </location>
</feature>
<feature type="domain" description="1-deoxy-D-xylulose 5-phosphate reductoisomerase C-terminal" evidence="11">
    <location>
        <begin position="158"/>
        <end position="241"/>
    </location>
</feature>
<dbReference type="GO" id="GO:0016853">
    <property type="term" value="F:isomerase activity"/>
    <property type="evidence" value="ECO:0007669"/>
    <property type="project" value="UniProtKB-KW"/>
</dbReference>
<dbReference type="EMBL" id="NPEU01000023">
    <property type="protein sequence ID" value="RAI41183.1"/>
    <property type="molecule type" value="Genomic_DNA"/>
</dbReference>
<comment type="pathway">
    <text evidence="1 9">Isoprenoid biosynthesis; isopentenyl diphosphate biosynthesis via DXP pathway; isopentenyl diphosphate from 1-deoxy-D-xylulose 5-phosphate: step 1/6.</text>
</comment>
<feature type="binding site" evidence="9">
    <location>
        <position position="162"/>
    </location>
    <ligand>
        <name>Mn(2+)</name>
        <dbReference type="ChEBI" id="CHEBI:29035"/>
    </ligand>
</feature>